<feature type="domain" description="Glycosyl hydrolase family 95 N-terminal" evidence="1">
    <location>
        <begin position="10"/>
        <end position="249"/>
    </location>
</feature>
<dbReference type="KEGG" id="bfu:BCIN_07g06710"/>
<dbReference type="Gene3D" id="1.50.10.10">
    <property type="match status" value="1"/>
</dbReference>
<dbReference type="InterPro" id="IPR054363">
    <property type="entry name" value="GH95_cat"/>
</dbReference>
<dbReference type="OrthoDB" id="2848340at2759"/>
<evidence type="ECO:0000259" key="1">
    <source>
        <dbReference type="Pfam" id="PF14498"/>
    </source>
</evidence>
<dbReference type="SUPFAM" id="SSF48208">
    <property type="entry name" value="Six-hairpin glycosidases"/>
    <property type="match status" value="1"/>
</dbReference>
<keyword evidence="5" id="KW-1185">Reference proteome</keyword>
<dbReference type="Pfam" id="PF14498">
    <property type="entry name" value="Glyco_hyd_65N_2"/>
    <property type="match status" value="1"/>
</dbReference>
<reference evidence="4 5" key="3">
    <citation type="journal article" date="2017" name="Mol. Plant Pathol.">
        <title>A gapless genome sequence of the fungus Botrytis cinerea.</title>
        <authorList>
            <person name="Van Kan J.A."/>
            <person name="Stassen J.H."/>
            <person name="Mosbach A."/>
            <person name="Van Der Lee T.A."/>
            <person name="Faino L."/>
            <person name="Farmer A.D."/>
            <person name="Papasotiriou D.G."/>
            <person name="Zhou S."/>
            <person name="Seidl M.F."/>
            <person name="Cottam E."/>
            <person name="Edel D."/>
            <person name="Hahn M."/>
            <person name="Schwartz D.C."/>
            <person name="Dietrich R.A."/>
            <person name="Widdison S."/>
            <person name="Scalliet G."/>
        </authorList>
    </citation>
    <scope>NUCLEOTIDE SEQUENCE [LARGE SCALE GENOMIC DNA]</scope>
    <source>
        <strain evidence="4 5">B05.10</strain>
    </source>
</reference>
<dbReference type="AlphaFoldDB" id="A0A384JP66"/>
<dbReference type="InterPro" id="IPR008928">
    <property type="entry name" value="6-hairpin_glycosidase_sf"/>
</dbReference>
<dbReference type="GO" id="GO:0005975">
    <property type="term" value="P:carbohydrate metabolic process"/>
    <property type="evidence" value="ECO:0007669"/>
    <property type="project" value="InterPro"/>
</dbReference>
<proteinExistence type="predicted"/>
<dbReference type="FunFam" id="1.50.10.10:FF:000028">
    <property type="entry name" value="Alpha-L-fucosidase 2"/>
    <property type="match status" value="1"/>
</dbReference>
<protein>
    <submittedName>
        <fullName evidence="4">Uncharacterized protein</fullName>
    </submittedName>
</protein>
<evidence type="ECO:0000313" key="4">
    <source>
        <dbReference type="EMBL" id="ATZ52177.1"/>
    </source>
</evidence>
<reference evidence="4 5" key="2">
    <citation type="journal article" date="2012" name="Eukaryot. Cell">
        <title>Genome update of Botrytis cinerea strains B05.10 and T4.</title>
        <authorList>
            <person name="Staats M."/>
            <person name="van Kan J.A."/>
        </authorList>
    </citation>
    <scope>NUCLEOTIDE SEQUENCE [LARGE SCALE GENOMIC DNA]</scope>
    <source>
        <strain evidence="4 5">B05.10</strain>
    </source>
</reference>
<dbReference type="GeneID" id="5430283"/>
<evidence type="ECO:0000313" key="5">
    <source>
        <dbReference type="Proteomes" id="UP000001798"/>
    </source>
</evidence>
<dbReference type="GO" id="GO:0004560">
    <property type="term" value="F:alpha-L-fucosidase activity"/>
    <property type="evidence" value="ECO:0007669"/>
    <property type="project" value="InterPro"/>
</dbReference>
<dbReference type="VEuPathDB" id="FungiDB:Bcin07g06710"/>
<evidence type="ECO:0000259" key="3">
    <source>
        <dbReference type="Pfam" id="PF22124"/>
    </source>
</evidence>
<dbReference type="InterPro" id="IPR016518">
    <property type="entry name" value="Alpha-L-fucosidase"/>
</dbReference>
<sequence length="747" mass="83727">MASSNLEGTLHYTSPAKEWSESLPIGNGRLGAMVYGGISRETLQLNENSIWYGGPQDRTPKDAFRNLDRLRHFIRIGDHTEAEKLAEQAFFATPHSQRHYEPLGTLTLDLGHDPAKVSKYWRGLELSTANVTTEYEHLGVRHKRTVFASYPDDVLVVQLESSEKAQFTIRLSRYSDREFATDEFVDSIEAQDGTIVMHGTPGGRNSNNFCCVVSVQELAGDGNVETVGNCVIVNSSKAIIIISAQTTFRYTDVEAKTLIQARNALHSHADLSKRHVQDYSSLYGRFKLRLFPDAAHIPTNERLLTSPDPGLVALYANYGRYLLISCSRPGDKALPATLQGLWNPSFQPAWGSKYTININTQMNYWPANVCNLEECEDPLFDMLERMANRGEKTARVMYGCRGWASHSCTDIWADTNPQDRWMPGTLWPMSGAWLCTHIWQRHLFGGDQNLKFLQRMFPVLRGSVQFILDFLVKDSSGDYLITNPSLSPENSYIDLKGQKGVLCEGSAIDIQIIKSLFEAFLLSVDSLQMKDELTEPLKLARDKLPPSEIGEFGQLQEWLQDFKEHEPGHRHTSHLWSLYPGNSIHPHETPDFASAAEVTLRRRAENGGGHTGWSRAWLICLHARLHDADGSLGHIFRLLKDSTMPNLLDVHPPFQIDGNFGGCAGIVEMLIQSHQINTIQVLPACPKEWRSGELSGVKARTGFDLDIAWNEGVLTKVLVHSRLGRMAKVVLPGKTVMINGIGDHRII</sequence>
<dbReference type="EMBL" id="CP009811">
    <property type="protein sequence ID" value="ATZ52177.1"/>
    <property type="molecule type" value="Genomic_DNA"/>
</dbReference>
<dbReference type="InterPro" id="IPR012341">
    <property type="entry name" value="6hp_glycosidase-like_sf"/>
</dbReference>
<feature type="domain" description="Alpha fucosidase A-like C-terminal" evidence="2">
    <location>
        <begin position="672"/>
        <end position="734"/>
    </location>
</feature>
<gene>
    <name evidence="4" type="ORF">BCIN_07g06710</name>
</gene>
<feature type="domain" description="Glycosyl hydrolase family 95 catalytic" evidence="3">
    <location>
        <begin position="269"/>
        <end position="670"/>
    </location>
</feature>
<dbReference type="PIRSF" id="PIRSF007663">
    <property type="entry name" value="UCP007663"/>
    <property type="match status" value="1"/>
</dbReference>
<dbReference type="RefSeq" id="XP_024550043.1">
    <property type="nucleotide sequence ID" value="XM_024694254.1"/>
</dbReference>
<dbReference type="Pfam" id="PF21307">
    <property type="entry name" value="Glyco_hydro_95_C"/>
    <property type="match status" value="1"/>
</dbReference>
<dbReference type="PANTHER" id="PTHR31084">
    <property type="entry name" value="ALPHA-L-FUCOSIDASE 2"/>
    <property type="match status" value="1"/>
</dbReference>
<evidence type="ECO:0000259" key="2">
    <source>
        <dbReference type="Pfam" id="PF21307"/>
    </source>
</evidence>
<name>A0A384JP66_BOTFB</name>
<dbReference type="InterPro" id="IPR049053">
    <property type="entry name" value="AFCA-like_C"/>
</dbReference>
<dbReference type="Proteomes" id="UP000001798">
    <property type="component" value="Chromosome 7"/>
</dbReference>
<organism evidence="4 5">
    <name type="scientific">Botryotinia fuckeliana (strain B05.10)</name>
    <name type="common">Noble rot fungus</name>
    <name type="synonym">Botrytis cinerea</name>
    <dbReference type="NCBI Taxonomy" id="332648"/>
    <lineage>
        <taxon>Eukaryota</taxon>
        <taxon>Fungi</taxon>
        <taxon>Dikarya</taxon>
        <taxon>Ascomycota</taxon>
        <taxon>Pezizomycotina</taxon>
        <taxon>Leotiomycetes</taxon>
        <taxon>Helotiales</taxon>
        <taxon>Sclerotiniaceae</taxon>
        <taxon>Botrytis</taxon>
    </lineage>
</organism>
<dbReference type="InterPro" id="IPR027414">
    <property type="entry name" value="GH95_N_dom"/>
</dbReference>
<accession>A0A384JP66</accession>
<dbReference type="Pfam" id="PF22124">
    <property type="entry name" value="Glyco_hydro_95_cat"/>
    <property type="match status" value="1"/>
</dbReference>
<reference evidence="4 5" key="1">
    <citation type="journal article" date="2011" name="PLoS Genet.">
        <title>Genomic analysis of the necrotrophic fungal pathogens Sclerotinia sclerotiorum and Botrytis cinerea.</title>
        <authorList>
            <person name="Amselem J."/>
            <person name="Cuomo C.A."/>
            <person name="van Kan J.A."/>
            <person name="Viaud M."/>
            <person name="Benito E.P."/>
            <person name="Couloux A."/>
            <person name="Coutinho P.M."/>
            <person name="de Vries R.P."/>
            <person name="Dyer P.S."/>
            <person name="Fillinger S."/>
            <person name="Fournier E."/>
            <person name="Gout L."/>
            <person name="Hahn M."/>
            <person name="Kohn L."/>
            <person name="Lapalu N."/>
            <person name="Plummer K.M."/>
            <person name="Pradier J.M."/>
            <person name="Quevillon E."/>
            <person name="Sharon A."/>
            <person name="Simon A."/>
            <person name="ten Have A."/>
            <person name="Tudzynski B."/>
            <person name="Tudzynski P."/>
            <person name="Wincker P."/>
            <person name="Andrew M."/>
            <person name="Anthouard V."/>
            <person name="Beever R.E."/>
            <person name="Beffa R."/>
            <person name="Benoit I."/>
            <person name="Bouzid O."/>
            <person name="Brault B."/>
            <person name="Chen Z."/>
            <person name="Choquer M."/>
            <person name="Collemare J."/>
            <person name="Cotton P."/>
            <person name="Danchin E.G."/>
            <person name="Da Silva C."/>
            <person name="Gautier A."/>
            <person name="Giraud C."/>
            <person name="Giraud T."/>
            <person name="Gonzalez C."/>
            <person name="Grossetete S."/>
            <person name="Guldener U."/>
            <person name="Henrissat B."/>
            <person name="Howlett B.J."/>
            <person name="Kodira C."/>
            <person name="Kretschmer M."/>
            <person name="Lappartient A."/>
            <person name="Leroch M."/>
            <person name="Levis C."/>
            <person name="Mauceli E."/>
            <person name="Neuveglise C."/>
            <person name="Oeser B."/>
            <person name="Pearson M."/>
            <person name="Poulain J."/>
            <person name="Poussereau N."/>
            <person name="Quesneville H."/>
            <person name="Rascle C."/>
            <person name="Schumacher J."/>
            <person name="Segurens B."/>
            <person name="Sexton A."/>
            <person name="Silva E."/>
            <person name="Sirven C."/>
            <person name="Soanes D.M."/>
            <person name="Talbot N.J."/>
            <person name="Templeton M."/>
            <person name="Yandava C."/>
            <person name="Yarden O."/>
            <person name="Zeng Q."/>
            <person name="Rollins J.A."/>
            <person name="Lebrun M.H."/>
            <person name="Dickman M."/>
        </authorList>
    </citation>
    <scope>NUCLEOTIDE SEQUENCE [LARGE SCALE GENOMIC DNA]</scope>
    <source>
        <strain evidence="4 5">B05.10</strain>
    </source>
</reference>
<dbReference type="PANTHER" id="PTHR31084:SF18">
    <property type="entry name" value="GLYCOSYL HYDROLASE FAMILY 95 N-TERMINAL DOMAIN-CONTAINING PROTEIN"/>
    <property type="match status" value="1"/>
</dbReference>